<feature type="compositionally biased region" description="Low complexity" evidence="1">
    <location>
        <begin position="306"/>
        <end position="321"/>
    </location>
</feature>
<evidence type="ECO:0000313" key="2">
    <source>
        <dbReference type="EMBL" id="CAI4010858.1"/>
    </source>
</evidence>
<accession>A0A9P1GF72</accession>
<comment type="caution">
    <text evidence="2">The sequence shown here is derived from an EMBL/GenBank/DDBJ whole genome shotgun (WGS) entry which is preliminary data.</text>
</comment>
<evidence type="ECO:0000313" key="3">
    <source>
        <dbReference type="EMBL" id="CAL1164233.1"/>
    </source>
</evidence>
<feature type="region of interest" description="Disordered" evidence="1">
    <location>
        <begin position="54"/>
        <end position="87"/>
    </location>
</feature>
<feature type="compositionally biased region" description="Basic and acidic residues" evidence="1">
    <location>
        <begin position="273"/>
        <end position="304"/>
    </location>
</feature>
<feature type="compositionally biased region" description="Low complexity" evidence="1">
    <location>
        <begin position="233"/>
        <end position="267"/>
    </location>
</feature>
<gene>
    <name evidence="2" type="ORF">C1SCF055_LOCUS36080</name>
</gene>
<protein>
    <submittedName>
        <fullName evidence="2">Uncharacterized protein</fullName>
    </submittedName>
</protein>
<dbReference type="EMBL" id="CAMXCT030004946">
    <property type="protein sequence ID" value="CAL4798170.1"/>
    <property type="molecule type" value="Genomic_DNA"/>
</dbReference>
<name>A0A9P1GF72_9DINO</name>
<reference evidence="3" key="2">
    <citation type="submission" date="2024-04" db="EMBL/GenBank/DDBJ databases">
        <authorList>
            <person name="Chen Y."/>
            <person name="Shah S."/>
            <person name="Dougan E. K."/>
            <person name="Thang M."/>
            <person name="Chan C."/>
        </authorList>
    </citation>
    <scope>NUCLEOTIDE SEQUENCE [LARGE SCALE GENOMIC DNA]</scope>
</reference>
<evidence type="ECO:0000256" key="1">
    <source>
        <dbReference type="SAM" id="MobiDB-lite"/>
    </source>
</evidence>
<sequence>MRSTLGGKLAESTMTMCTHMRRLRVPQKFQEACSTLSDWQVEKLEGLRAAFGVDIDKGPNMKSGASGPKAKKEEESREDEEGSCETQDLLDLEVPRTPGKDGPSLLDAALQVSPVPARKQNLKAAMGLKKPAAAGSKKPAGKILKEINKKSKIAKAKVNKDKVDYKEAEMRLMPYRKTTAVAVVEKGVGQLFQVVTFKNVEKNSKAARKLMEMLKKGSSLADVLAAKASQATQPQATQATQPQAAQLQATQQAAQPAQPAQAAATEPGKGKGGKKEGSTAEEEGSKKKVSLEGKGKGKEGEKRAKLGGSPASSTGSGSMAGKLQDFNPSQGGLQSKGYREMLRQLHHQKAPEMAWNEFQDRLGMAASERMELGWLKEDSLRVHLRKAYHKYVEEKQGKGMAFAFDTFLEEMIDYMDNQVQEEDEAMGTGPRGYLVWVPEEDSEEESKEAEKVAEELMPNVPEYKDGSLDPSFWEEHWNLFKQCGECKEYTYVNKNHMLRAPGCRGCMKAECTGNRKNGKKNLLKLVAKYHGESWVMQYCK</sequence>
<proteinExistence type="predicted"/>
<dbReference type="Proteomes" id="UP001152797">
    <property type="component" value="Unassembled WGS sequence"/>
</dbReference>
<feature type="region of interest" description="Disordered" evidence="1">
    <location>
        <begin position="233"/>
        <end position="334"/>
    </location>
</feature>
<keyword evidence="4" id="KW-1185">Reference proteome</keyword>
<evidence type="ECO:0000313" key="4">
    <source>
        <dbReference type="Proteomes" id="UP001152797"/>
    </source>
</evidence>
<dbReference type="EMBL" id="CAMXCT020004946">
    <property type="protein sequence ID" value="CAL1164233.1"/>
    <property type="molecule type" value="Genomic_DNA"/>
</dbReference>
<dbReference type="AlphaFoldDB" id="A0A9P1GF72"/>
<dbReference type="EMBL" id="CAMXCT010004946">
    <property type="protein sequence ID" value="CAI4010858.1"/>
    <property type="molecule type" value="Genomic_DNA"/>
</dbReference>
<reference evidence="2" key="1">
    <citation type="submission" date="2022-10" db="EMBL/GenBank/DDBJ databases">
        <authorList>
            <person name="Chen Y."/>
            <person name="Dougan E. K."/>
            <person name="Chan C."/>
            <person name="Rhodes N."/>
            <person name="Thang M."/>
        </authorList>
    </citation>
    <scope>NUCLEOTIDE SEQUENCE</scope>
</reference>
<organism evidence="2">
    <name type="scientific">Cladocopium goreaui</name>
    <dbReference type="NCBI Taxonomy" id="2562237"/>
    <lineage>
        <taxon>Eukaryota</taxon>
        <taxon>Sar</taxon>
        <taxon>Alveolata</taxon>
        <taxon>Dinophyceae</taxon>
        <taxon>Suessiales</taxon>
        <taxon>Symbiodiniaceae</taxon>
        <taxon>Cladocopium</taxon>
    </lineage>
</organism>
<feature type="compositionally biased region" description="Acidic residues" evidence="1">
    <location>
        <begin position="76"/>
        <end position="87"/>
    </location>
</feature>